<name>A0A0R2K182_9LACO</name>
<feature type="transmembrane region" description="Helical" evidence="1">
    <location>
        <begin position="12"/>
        <end position="34"/>
    </location>
</feature>
<protein>
    <submittedName>
        <fullName evidence="2">Uncharacterized protein</fullName>
    </submittedName>
</protein>
<dbReference type="Proteomes" id="UP000182818">
    <property type="component" value="Unassembled WGS sequence"/>
</dbReference>
<keyword evidence="1" id="KW-0472">Membrane</keyword>
<organism evidence="2 4">
    <name type="scientific">Pediococcus ethanolidurans</name>
    <dbReference type="NCBI Taxonomy" id="319653"/>
    <lineage>
        <taxon>Bacteria</taxon>
        <taxon>Bacillati</taxon>
        <taxon>Bacillota</taxon>
        <taxon>Bacilli</taxon>
        <taxon>Lactobacillales</taxon>
        <taxon>Lactobacillaceae</taxon>
        <taxon>Pediococcus</taxon>
    </lineage>
</organism>
<dbReference type="AlphaFoldDB" id="A0A0R2K182"/>
<evidence type="ECO:0000313" key="3">
    <source>
        <dbReference type="EMBL" id="SER86719.1"/>
    </source>
</evidence>
<feature type="transmembrane region" description="Helical" evidence="1">
    <location>
        <begin position="40"/>
        <end position="59"/>
    </location>
</feature>
<feature type="transmembrane region" description="Helical" evidence="1">
    <location>
        <begin position="71"/>
        <end position="92"/>
    </location>
</feature>
<dbReference type="PATRIC" id="fig|319653.3.peg.1163"/>
<sequence>MKHLYETNTNKNIFLRSLLKSIVVTLVYVILSLIVHNFDFLNTVFILVDFLVLAYVADWAKTRLQNKFFQLLLLLLAGVVLMITIVVIAMIFHM</sequence>
<dbReference type="RefSeq" id="WP_057807660.1">
    <property type="nucleotide sequence ID" value="NZ_BJYP01000041.1"/>
</dbReference>
<proteinExistence type="predicted"/>
<evidence type="ECO:0000313" key="2">
    <source>
        <dbReference type="EMBL" id="KRN81510.1"/>
    </source>
</evidence>
<dbReference type="Proteomes" id="UP000051749">
    <property type="component" value="Unassembled WGS sequence"/>
</dbReference>
<keyword evidence="1" id="KW-0812">Transmembrane</keyword>
<evidence type="ECO:0000313" key="5">
    <source>
        <dbReference type="Proteomes" id="UP000182818"/>
    </source>
</evidence>
<reference evidence="3 5" key="2">
    <citation type="submission" date="2016-10" db="EMBL/GenBank/DDBJ databases">
        <authorList>
            <person name="Varghese N."/>
            <person name="Submissions S."/>
        </authorList>
    </citation>
    <scope>NUCLEOTIDE SEQUENCE [LARGE SCALE GENOMIC DNA]</scope>
    <source>
        <strain evidence="3 5">CGMCC 1.3889</strain>
    </source>
</reference>
<gene>
    <name evidence="2" type="ORF">IV87_GL001148</name>
    <name evidence="3" type="ORF">SAMN04487973_12215</name>
</gene>
<accession>A0A0R2K182</accession>
<comment type="caution">
    <text evidence="2">The sequence shown here is derived from an EMBL/GenBank/DDBJ whole genome shotgun (WGS) entry which is preliminary data.</text>
</comment>
<dbReference type="GeneID" id="76044334"/>
<dbReference type="EMBL" id="JQBY01000026">
    <property type="protein sequence ID" value="KRN81510.1"/>
    <property type="molecule type" value="Genomic_DNA"/>
</dbReference>
<keyword evidence="5" id="KW-1185">Reference proteome</keyword>
<keyword evidence="1" id="KW-1133">Transmembrane helix</keyword>
<dbReference type="STRING" id="319653.SAMN04487973_12215"/>
<evidence type="ECO:0000256" key="1">
    <source>
        <dbReference type="SAM" id="Phobius"/>
    </source>
</evidence>
<dbReference type="EMBL" id="FOGK01000022">
    <property type="protein sequence ID" value="SER86719.1"/>
    <property type="molecule type" value="Genomic_DNA"/>
</dbReference>
<evidence type="ECO:0000313" key="4">
    <source>
        <dbReference type="Proteomes" id="UP000051749"/>
    </source>
</evidence>
<reference evidence="2 4" key="1">
    <citation type="journal article" date="2015" name="Genome Announc.">
        <title>Expanding the biotechnology potential of lactobacilli through comparative genomics of 213 strains and associated genera.</title>
        <authorList>
            <person name="Sun Z."/>
            <person name="Harris H.M."/>
            <person name="McCann A."/>
            <person name="Guo C."/>
            <person name="Argimon S."/>
            <person name="Zhang W."/>
            <person name="Yang X."/>
            <person name="Jeffery I.B."/>
            <person name="Cooney J.C."/>
            <person name="Kagawa T.F."/>
            <person name="Liu W."/>
            <person name="Song Y."/>
            <person name="Salvetti E."/>
            <person name="Wrobel A."/>
            <person name="Rasinkangas P."/>
            <person name="Parkhill J."/>
            <person name="Rea M.C."/>
            <person name="O'Sullivan O."/>
            <person name="Ritari J."/>
            <person name="Douillard F.P."/>
            <person name="Paul Ross R."/>
            <person name="Yang R."/>
            <person name="Briner A.E."/>
            <person name="Felis G.E."/>
            <person name="de Vos W.M."/>
            <person name="Barrangou R."/>
            <person name="Klaenhammer T.R."/>
            <person name="Caufield P.W."/>
            <person name="Cui Y."/>
            <person name="Zhang H."/>
            <person name="O'Toole P.W."/>
        </authorList>
    </citation>
    <scope>NUCLEOTIDE SEQUENCE [LARGE SCALE GENOMIC DNA]</scope>
    <source>
        <strain evidence="2 4">DSM 22301</strain>
    </source>
</reference>